<dbReference type="InterPro" id="IPR046521">
    <property type="entry name" value="DUF6698"/>
</dbReference>
<dbReference type="STRING" id="114155.A0A4Q9PUC9"/>
<feature type="region of interest" description="Disordered" evidence="1">
    <location>
        <begin position="73"/>
        <end position="92"/>
    </location>
</feature>
<sequence>MSSTSSDSDHDDGEVVPIAELLKWMRYDVPNRKSTKLIRKYNKAARSIAPMYSPFMQANAAFSVRLDIEIEGNDDEDDATDPRSCRRNSYHRAGNEGSGIGYGWDISSHHVACEHMLRVMPNLKSDLDYLLRDPDRVNSRVRARRRDDCGKFRDEVLNLMRHIPEFAHLNIVHIEKAERGWKNDLTARLLCPMQLIPRFDRDPTQFRADVRNAKTEIHCDDFFSALYDTDMHDPEDFLSGLFRGPLLLKTFEWLFCGRKVARRTLQFSEKASGKEPFLAAYKITQVTPQMIAYAACILRFALNSQSEWSRKDGNFDVTGFHTNVAMSFILDEWADDTLAWWDKWRFLDQRRVRPVQPLSSLVLAQAPWWHSLPIGLPLKHPPDKMRTNSQPVVQYGISIGIYVEDSSSARPLVFFV</sequence>
<accession>A0A4Q9PUC9</accession>
<proteinExistence type="predicted"/>
<gene>
    <name evidence="2" type="ORF">BD310DRAFT_959085</name>
</gene>
<evidence type="ECO:0008006" key="4">
    <source>
        <dbReference type="Google" id="ProtNLM"/>
    </source>
</evidence>
<keyword evidence="3" id="KW-1185">Reference proteome</keyword>
<evidence type="ECO:0000313" key="3">
    <source>
        <dbReference type="Proteomes" id="UP000292082"/>
    </source>
</evidence>
<protein>
    <recommendedName>
        <fullName evidence="4">Fungal-type protein kinase domain-containing protein</fullName>
    </recommendedName>
</protein>
<dbReference type="AlphaFoldDB" id="A0A4Q9PUC9"/>
<evidence type="ECO:0000313" key="2">
    <source>
        <dbReference type="EMBL" id="TBU58113.1"/>
    </source>
</evidence>
<reference evidence="2 3" key="1">
    <citation type="submission" date="2019-01" db="EMBL/GenBank/DDBJ databases">
        <title>Draft genome sequences of three monokaryotic isolates of the white-rot basidiomycete fungus Dichomitus squalens.</title>
        <authorList>
            <consortium name="DOE Joint Genome Institute"/>
            <person name="Lopez S.C."/>
            <person name="Andreopoulos B."/>
            <person name="Pangilinan J."/>
            <person name="Lipzen A."/>
            <person name="Riley R."/>
            <person name="Ahrendt S."/>
            <person name="Ng V."/>
            <person name="Barry K."/>
            <person name="Daum C."/>
            <person name="Grigoriev I.V."/>
            <person name="Hilden K.S."/>
            <person name="Makela M.R."/>
            <person name="de Vries R.P."/>
        </authorList>
    </citation>
    <scope>NUCLEOTIDE SEQUENCE [LARGE SCALE GENOMIC DNA]</scope>
    <source>
        <strain evidence="2 3">CBS 464.89</strain>
    </source>
</reference>
<dbReference type="Pfam" id="PF20414">
    <property type="entry name" value="DUF6698"/>
    <property type="match status" value="1"/>
</dbReference>
<dbReference type="EMBL" id="ML145128">
    <property type="protein sequence ID" value="TBU58113.1"/>
    <property type="molecule type" value="Genomic_DNA"/>
</dbReference>
<evidence type="ECO:0000256" key="1">
    <source>
        <dbReference type="SAM" id="MobiDB-lite"/>
    </source>
</evidence>
<dbReference type="Proteomes" id="UP000292082">
    <property type="component" value="Unassembled WGS sequence"/>
</dbReference>
<name>A0A4Q9PUC9_9APHY</name>
<organism evidence="2 3">
    <name type="scientific">Dichomitus squalens</name>
    <dbReference type="NCBI Taxonomy" id="114155"/>
    <lineage>
        <taxon>Eukaryota</taxon>
        <taxon>Fungi</taxon>
        <taxon>Dikarya</taxon>
        <taxon>Basidiomycota</taxon>
        <taxon>Agaricomycotina</taxon>
        <taxon>Agaricomycetes</taxon>
        <taxon>Polyporales</taxon>
        <taxon>Polyporaceae</taxon>
        <taxon>Dichomitus</taxon>
    </lineage>
</organism>